<organism evidence="2 3">
    <name type="scientific">Acinetobacter defluvii</name>
    <dbReference type="NCBI Taxonomy" id="1871111"/>
    <lineage>
        <taxon>Bacteria</taxon>
        <taxon>Pseudomonadati</taxon>
        <taxon>Pseudomonadota</taxon>
        <taxon>Gammaproteobacteria</taxon>
        <taxon>Moraxellales</taxon>
        <taxon>Moraxellaceae</taxon>
        <taxon>Acinetobacter</taxon>
    </lineage>
</organism>
<dbReference type="PANTHER" id="PTHR42759:SF1">
    <property type="entry name" value="MAGNESIUM-CHELATASE SUBUNIT CHLD"/>
    <property type="match status" value="1"/>
</dbReference>
<dbReference type="Proteomes" id="UP000245977">
    <property type="component" value="Chromosome"/>
</dbReference>
<dbReference type="Pfam" id="PF07728">
    <property type="entry name" value="AAA_5"/>
    <property type="match status" value="1"/>
</dbReference>
<dbReference type="STRING" id="1871111.GCA_001704615_00557"/>
<dbReference type="KEGG" id="adv:DJ533_15345"/>
<dbReference type="AlphaFoldDB" id="A0A2S2FHJ8"/>
<feature type="domain" description="ATPase dynein-related AAA" evidence="1">
    <location>
        <begin position="86"/>
        <end position="226"/>
    </location>
</feature>
<name>A0A2S2FHJ8_9GAMM</name>
<evidence type="ECO:0000313" key="2">
    <source>
        <dbReference type="EMBL" id="AWL29842.1"/>
    </source>
</evidence>
<dbReference type="InterPro" id="IPR050764">
    <property type="entry name" value="CbbQ/NirQ/NorQ/GpvN"/>
</dbReference>
<accession>A0A2S2FHJ8</accession>
<sequence length="370" mass="41550">MHNNSQHDAIPTQHILKLSAEQKYHDELQRLKEHDQKRKPQGWQLSAYAVRDFILGNPQLNIQKKFYGDDALVDRALVTLMGNQGLMLVGQPGTAKSMLSELFSAAISGNSQLTVQGTAGTTEDHIKYSWNYALLLSEGPTDKSLIPSPIYFAMQQGKLARFEEITRCPPEIQDVLVSLLSEKQMMIPEMGQDFSVSAQHGFNLIATANLRDRGVHEMSAALKRRFNFETVKPIQNRDFEAELVQLQLKQQVGDLFSELTVPPQVIELLVTIFNELRTGQSLQGANLKTPDAVMSTAEAVNIAHAASLQAIYLGNGVLQAEHIAQQLIGVVFKDNPEDAKRLRYYLDSVVKERARKDKDWKAFFDASREF</sequence>
<gene>
    <name evidence="2" type="ORF">DJ533_15345</name>
</gene>
<dbReference type="SUPFAM" id="SSF52540">
    <property type="entry name" value="P-loop containing nucleoside triphosphate hydrolases"/>
    <property type="match status" value="1"/>
</dbReference>
<dbReference type="RefSeq" id="WP_065994462.1">
    <property type="nucleotide sequence ID" value="NZ_CP029397.2"/>
</dbReference>
<dbReference type="GO" id="GO:0005524">
    <property type="term" value="F:ATP binding"/>
    <property type="evidence" value="ECO:0007669"/>
    <property type="project" value="InterPro"/>
</dbReference>
<protein>
    <submittedName>
        <fullName evidence="2">AAA family ATPase</fullName>
    </submittedName>
</protein>
<dbReference type="OrthoDB" id="9768555at2"/>
<evidence type="ECO:0000259" key="1">
    <source>
        <dbReference type="Pfam" id="PF07728"/>
    </source>
</evidence>
<keyword evidence="3" id="KW-1185">Reference proteome</keyword>
<reference evidence="2" key="1">
    <citation type="submission" date="2019-08" db="EMBL/GenBank/DDBJ databases">
        <title>The complete genome of Acinetobacter defluvii strain WCHAD010030.</title>
        <authorList>
            <person name="Hu Y."/>
            <person name="Qin J."/>
            <person name="Feng Y."/>
            <person name="Zong Z."/>
        </authorList>
    </citation>
    <scope>NUCLEOTIDE SEQUENCE</scope>
    <source>
        <strain evidence="2">WCHA30</strain>
    </source>
</reference>
<proteinExistence type="predicted"/>
<dbReference type="GO" id="GO:0016887">
    <property type="term" value="F:ATP hydrolysis activity"/>
    <property type="evidence" value="ECO:0007669"/>
    <property type="project" value="InterPro"/>
</dbReference>
<dbReference type="EMBL" id="CP029397">
    <property type="protein sequence ID" value="AWL29842.1"/>
    <property type="molecule type" value="Genomic_DNA"/>
</dbReference>
<dbReference type="InterPro" id="IPR027417">
    <property type="entry name" value="P-loop_NTPase"/>
</dbReference>
<dbReference type="InterPro" id="IPR011704">
    <property type="entry name" value="ATPase_dyneun-rel_AAA"/>
</dbReference>
<dbReference type="PANTHER" id="PTHR42759">
    <property type="entry name" value="MOXR FAMILY PROTEIN"/>
    <property type="match status" value="1"/>
</dbReference>
<dbReference type="Gene3D" id="3.40.50.300">
    <property type="entry name" value="P-loop containing nucleotide triphosphate hydrolases"/>
    <property type="match status" value="1"/>
</dbReference>
<evidence type="ECO:0000313" key="3">
    <source>
        <dbReference type="Proteomes" id="UP000245977"/>
    </source>
</evidence>